<dbReference type="OrthoDB" id="2322499at2759"/>
<dbReference type="SUPFAM" id="SSF81383">
    <property type="entry name" value="F-box domain"/>
    <property type="match status" value="1"/>
</dbReference>
<evidence type="ECO:0000313" key="3">
    <source>
        <dbReference type="EMBL" id="GET04552.1"/>
    </source>
</evidence>
<dbReference type="Proteomes" id="UP000615446">
    <property type="component" value="Unassembled WGS sequence"/>
</dbReference>
<protein>
    <recommendedName>
        <fullName evidence="1">F-box domain-containing protein</fullName>
    </recommendedName>
</protein>
<dbReference type="STRING" id="94130.A0A2Z6Q3I8"/>
<dbReference type="Proteomes" id="UP000247702">
    <property type="component" value="Unassembled WGS sequence"/>
</dbReference>
<dbReference type="PROSITE" id="PS50181">
    <property type="entry name" value="FBOX"/>
    <property type="match status" value="1"/>
</dbReference>
<reference evidence="2 4" key="1">
    <citation type="submission" date="2017-11" db="EMBL/GenBank/DDBJ databases">
        <title>The genome of Rhizophagus clarus HR1 reveals common genetic basis of auxotrophy among arbuscular mycorrhizal fungi.</title>
        <authorList>
            <person name="Kobayashi Y."/>
        </authorList>
    </citation>
    <scope>NUCLEOTIDE SEQUENCE [LARGE SCALE GENOMIC DNA]</scope>
    <source>
        <strain evidence="2 4">HR1</strain>
    </source>
</reference>
<name>A0A2Z6Q3I8_9GLOM</name>
<gene>
    <name evidence="3" type="ORF">RCL2_003085300</name>
    <name evidence="2" type="ORF">RclHR1_01120021</name>
</gene>
<comment type="caution">
    <text evidence="2">The sequence shown here is derived from an EMBL/GenBank/DDBJ whole genome shotgun (WGS) entry which is preliminary data.</text>
</comment>
<dbReference type="CDD" id="cd09917">
    <property type="entry name" value="F-box_SF"/>
    <property type="match status" value="1"/>
</dbReference>
<keyword evidence="4" id="KW-1185">Reference proteome</keyword>
<sequence length="294" mass="34872">MQEISTVHSPIINIPSELFIEICSFLSPHELLTLSQVCRKFRGCLCAPNSLVTQQIWKDSRLKFMPKEDMPPPEGMSEEKYAELLMKERGCQICIRTKECRIYWEFAIRCCERCHSNKTMSQCLITKDKYPSEFVNIMPYSYNEPTKYYWKENVYLAYSQYNCLSENEKKIWLDNMKYIFNSIMDYVKQRKLQERSPSRLQPYLFVPDLRFSSFGFEEPLLAQPLFLLPSPSRPLHRSIGQIALIPKNNIFETSNKQKNDNFIKNKKELNNNFYNINMKVKGKNLKNKFAYKYG</sequence>
<reference evidence="3" key="2">
    <citation type="submission" date="2019-10" db="EMBL/GenBank/DDBJ databases">
        <title>Conservation and host-specific expression of non-tandemly repeated heterogenous ribosome RNA gene in arbuscular mycorrhizal fungi.</title>
        <authorList>
            <person name="Maeda T."/>
            <person name="Kobayashi Y."/>
            <person name="Nakagawa T."/>
            <person name="Ezawa T."/>
            <person name="Yamaguchi K."/>
            <person name="Bino T."/>
            <person name="Nishimoto Y."/>
            <person name="Shigenobu S."/>
            <person name="Kawaguchi M."/>
        </authorList>
    </citation>
    <scope>NUCLEOTIDE SEQUENCE</scope>
    <source>
        <strain evidence="3">HR1</strain>
    </source>
</reference>
<proteinExistence type="predicted"/>
<dbReference type="AlphaFoldDB" id="A0A2Z6Q3I8"/>
<organism evidence="2 4">
    <name type="scientific">Rhizophagus clarus</name>
    <dbReference type="NCBI Taxonomy" id="94130"/>
    <lineage>
        <taxon>Eukaryota</taxon>
        <taxon>Fungi</taxon>
        <taxon>Fungi incertae sedis</taxon>
        <taxon>Mucoromycota</taxon>
        <taxon>Glomeromycotina</taxon>
        <taxon>Glomeromycetes</taxon>
        <taxon>Glomerales</taxon>
        <taxon>Glomeraceae</taxon>
        <taxon>Rhizophagus</taxon>
    </lineage>
</organism>
<evidence type="ECO:0000313" key="4">
    <source>
        <dbReference type="Proteomes" id="UP000247702"/>
    </source>
</evidence>
<feature type="domain" description="F-box" evidence="1">
    <location>
        <begin position="8"/>
        <end position="60"/>
    </location>
</feature>
<dbReference type="InterPro" id="IPR036047">
    <property type="entry name" value="F-box-like_dom_sf"/>
</dbReference>
<dbReference type="SMART" id="SM00256">
    <property type="entry name" value="FBOX"/>
    <property type="match status" value="1"/>
</dbReference>
<accession>A0A2Z6Q3I8</accession>
<dbReference type="Gene3D" id="1.20.1280.50">
    <property type="match status" value="1"/>
</dbReference>
<dbReference type="EMBL" id="BLAL01000356">
    <property type="protein sequence ID" value="GET04552.1"/>
    <property type="molecule type" value="Genomic_DNA"/>
</dbReference>
<evidence type="ECO:0000313" key="2">
    <source>
        <dbReference type="EMBL" id="GBB84633.1"/>
    </source>
</evidence>
<dbReference type="InterPro" id="IPR001810">
    <property type="entry name" value="F-box_dom"/>
</dbReference>
<dbReference type="EMBL" id="BEXD01000136">
    <property type="protein sequence ID" value="GBB84633.1"/>
    <property type="molecule type" value="Genomic_DNA"/>
</dbReference>
<evidence type="ECO:0000259" key="1">
    <source>
        <dbReference type="PROSITE" id="PS50181"/>
    </source>
</evidence>
<dbReference type="Pfam" id="PF12937">
    <property type="entry name" value="F-box-like"/>
    <property type="match status" value="1"/>
</dbReference>